<feature type="coiled-coil region" evidence="1">
    <location>
        <begin position="130"/>
        <end position="164"/>
    </location>
</feature>
<dbReference type="EMBL" id="JACOOQ010000016">
    <property type="protein sequence ID" value="MBC5640747.1"/>
    <property type="molecule type" value="Genomic_DNA"/>
</dbReference>
<keyword evidence="1" id="KW-0175">Coiled coil</keyword>
<sequence length="328" mass="38882">MENVLSSNKENKIENNNTEENIETSNEVITEKLETKGLKLKRNTKNRLNDLQSKFDDAESMVSALLNQYEVFKITEDTRFADRKTEIEKFTYLLDSIKNSYINSLEIASFLEEKQIEKSMMEIKNRDKTIVRLQQTITKKEEKIKEIENTLLENNKELNTVKDSFSRVNLALTNVEKELKEKADIIKSSQMHIESLNALLEEEKRSNKVAEEYKVKLESLEERYKDYELIKEKLQITKEEQRGSREEIISLKAEIKEYREYSNSLNDKIHNILNDKTEEISNLKDQFRSEIIETERGFNEKLKEKDLVIEKLKEEIFKLKLSMQNKKF</sequence>
<comment type="caution">
    <text evidence="3">The sequence shown here is derived from an EMBL/GenBank/DDBJ whole genome shotgun (WGS) entry which is preliminary data.</text>
</comment>
<organism evidence="3 4">
    <name type="scientific">Clostridium lentum</name>
    <dbReference type="NCBI Taxonomy" id="2763037"/>
    <lineage>
        <taxon>Bacteria</taxon>
        <taxon>Bacillati</taxon>
        <taxon>Bacillota</taxon>
        <taxon>Clostridia</taxon>
        <taxon>Eubacteriales</taxon>
        <taxon>Clostridiaceae</taxon>
        <taxon>Clostridium</taxon>
    </lineage>
</organism>
<dbReference type="AlphaFoldDB" id="A0A8I0AEP3"/>
<proteinExistence type="predicted"/>
<feature type="region of interest" description="Disordered" evidence="2">
    <location>
        <begin position="1"/>
        <end position="25"/>
    </location>
</feature>
<protein>
    <submittedName>
        <fullName evidence="3">Uncharacterized protein</fullName>
    </submittedName>
</protein>
<evidence type="ECO:0000313" key="3">
    <source>
        <dbReference type="EMBL" id="MBC5640747.1"/>
    </source>
</evidence>
<accession>A0A8I0AEP3</accession>
<dbReference type="RefSeq" id="WP_186835366.1">
    <property type="nucleotide sequence ID" value="NZ_JACOOQ010000016.1"/>
</dbReference>
<dbReference type="Proteomes" id="UP000662088">
    <property type="component" value="Unassembled WGS sequence"/>
</dbReference>
<gene>
    <name evidence="3" type="ORF">H8R92_10005</name>
</gene>
<evidence type="ECO:0000256" key="2">
    <source>
        <dbReference type="SAM" id="MobiDB-lite"/>
    </source>
</evidence>
<evidence type="ECO:0000313" key="4">
    <source>
        <dbReference type="Proteomes" id="UP000662088"/>
    </source>
</evidence>
<feature type="coiled-coil region" evidence="1">
    <location>
        <begin position="193"/>
        <end position="237"/>
    </location>
</feature>
<feature type="compositionally biased region" description="Low complexity" evidence="2">
    <location>
        <begin position="14"/>
        <end position="25"/>
    </location>
</feature>
<reference evidence="3" key="1">
    <citation type="submission" date="2020-08" db="EMBL/GenBank/DDBJ databases">
        <title>Genome public.</title>
        <authorList>
            <person name="Liu C."/>
            <person name="Sun Q."/>
        </authorList>
    </citation>
    <scope>NUCLEOTIDE SEQUENCE</scope>
    <source>
        <strain evidence="3">NSJ-42</strain>
    </source>
</reference>
<feature type="coiled-coil region" evidence="1">
    <location>
        <begin position="41"/>
        <end position="68"/>
    </location>
</feature>
<keyword evidence="4" id="KW-1185">Reference proteome</keyword>
<name>A0A8I0AEP3_9CLOT</name>
<evidence type="ECO:0000256" key="1">
    <source>
        <dbReference type="SAM" id="Coils"/>
    </source>
</evidence>